<evidence type="ECO:0008006" key="3">
    <source>
        <dbReference type="Google" id="ProtNLM"/>
    </source>
</evidence>
<gene>
    <name evidence="1" type="ORF">GCM10009716_08700</name>
</gene>
<dbReference type="InterPro" id="IPR028082">
    <property type="entry name" value="Peripla_BP_I"/>
</dbReference>
<dbReference type="EMBL" id="BAAAMJ010000008">
    <property type="protein sequence ID" value="GAA1901071.1"/>
    <property type="molecule type" value="Genomic_DNA"/>
</dbReference>
<proteinExistence type="predicted"/>
<reference evidence="1 2" key="1">
    <citation type="journal article" date="2019" name="Int. J. Syst. Evol. Microbiol.">
        <title>The Global Catalogue of Microorganisms (GCM) 10K type strain sequencing project: providing services to taxonomists for standard genome sequencing and annotation.</title>
        <authorList>
            <consortium name="The Broad Institute Genomics Platform"/>
            <consortium name="The Broad Institute Genome Sequencing Center for Infectious Disease"/>
            <person name="Wu L."/>
            <person name="Ma J."/>
        </authorList>
    </citation>
    <scope>NUCLEOTIDE SEQUENCE [LARGE SCALE GENOMIC DNA]</scope>
    <source>
        <strain evidence="1 2">JCM 13581</strain>
    </source>
</reference>
<protein>
    <recommendedName>
        <fullName evidence="3">ABC transporter substrate-binding protein</fullName>
    </recommendedName>
</protein>
<evidence type="ECO:0000313" key="2">
    <source>
        <dbReference type="Proteomes" id="UP001501303"/>
    </source>
</evidence>
<comment type="caution">
    <text evidence="1">The sequence shown here is derived from an EMBL/GenBank/DDBJ whole genome shotgun (WGS) entry which is preliminary data.</text>
</comment>
<keyword evidence="2" id="KW-1185">Reference proteome</keyword>
<evidence type="ECO:0000313" key="1">
    <source>
        <dbReference type="EMBL" id="GAA1901071.1"/>
    </source>
</evidence>
<organism evidence="1 2">
    <name type="scientific">Streptomyces sodiiphilus</name>
    <dbReference type="NCBI Taxonomy" id="226217"/>
    <lineage>
        <taxon>Bacteria</taxon>
        <taxon>Bacillati</taxon>
        <taxon>Actinomycetota</taxon>
        <taxon>Actinomycetes</taxon>
        <taxon>Kitasatosporales</taxon>
        <taxon>Streptomycetaceae</taxon>
        <taxon>Streptomyces</taxon>
    </lineage>
</organism>
<dbReference type="Gene3D" id="3.40.50.2300">
    <property type="match status" value="2"/>
</dbReference>
<dbReference type="Proteomes" id="UP001501303">
    <property type="component" value="Unassembled WGS sequence"/>
</dbReference>
<name>A0ABN2NTC1_9ACTN</name>
<sequence>MGMALSPTEAGIPPYPGIPDFLDTFDDLVKDPLRSPSALILLAGDSPGGNARAMLDGLRRRCSTAGNNALAPCALAELGPPGEGDTPTEVFGLIVPGLREMPRDAGRLKLPQYELLRAVVRMKQLPSDAEDRAKKLRSRLYDERPGKRTPALDLSPNAGPLWATVWRSGVWAWHNGIARQLFVLRTNRRMTGSRAWFSDWTKRHTGDRATSGFFSEAQKLAPGGSWAEDAEQVLMRALLADLDAAVKRRLFSPWRARRTRFVILVGPVQGEAETAQQRVADFVRLYRAAVKDLSTKATVLVALVSTAQRDALSVPKADGFAAAKRVLRESAGRQGGNTAEVALDIPDPAQAADRSVEEYLRTKPKIQPKQTIGLVPALMLRLTALLTLLALLAGAAWWAGAPLPVIGKGAPCPDGQFPGSVGHDCVGLSDGGSYFAGMSESFEPLFDAIHETNREVEKLAATGTPVRTVVHFEPYTSRSRHPGAVQGSTLTELRGLALAHRQIWADVAHSDQVVALRVVLANAGPEFVDGVRVAERIVESAREEQIVGVVGLGQSRTSTFRAMEVLDEHAIPMVGTTATADDMTLVSSRYYQLAPSNDRQARAAVSLLRDEPIVERGDGEDPVRARAAVVVRDENDVYSANLAERFAHHFREETGGEVEMLDYRPGYGIHAEVPSDEPAPAQGFARIADATCAYLLNEEPDSVLFWAGREGDLMGFLSQYSRIPACGSRITVLGGDAVANALNATHPVRQYPGLTLYYLAHAVPGQEQLSPLAEAFVHQYEEAYDPDEVSVRLDAGMAALGRDGLYVLREAAHQALSRLGESNFDHTNALTMLADGNVSLQGVTGVLEFEAEGLRIPRDKPVYILRARVDRPEVVLRCGRFATSEVYEVWGREGHPCPRDE</sequence>
<dbReference type="SUPFAM" id="SSF53822">
    <property type="entry name" value="Periplasmic binding protein-like I"/>
    <property type="match status" value="1"/>
</dbReference>
<accession>A0ABN2NTC1</accession>